<evidence type="ECO:0000313" key="3">
    <source>
        <dbReference type="EnsemblPlants" id="OMERI12G13540.1"/>
    </source>
</evidence>
<feature type="signal peptide" evidence="2">
    <location>
        <begin position="1"/>
        <end position="19"/>
    </location>
</feature>
<reference evidence="3" key="2">
    <citation type="submission" date="2018-05" db="EMBL/GenBank/DDBJ databases">
        <title>OmerRS3 (Oryza meridionalis Reference Sequence Version 3).</title>
        <authorList>
            <person name="Zhang J."/>
            <person name="Kudrna D."/>
            <person name="Lee S."/>
            <person name="Talag J."/>
            <person name="Welchert J."/>
            <person name="Wing R.A."/>
        </authorList>
    </citation>
    <scope>NUCLEOTIDE SEQUENCE [LARGE SCALE GENOMIC DNA]</scope>
    <source>
        <strain evidence="3">cv. OR44</strain>
    </source>
</reference>
<evidence type="ECO:0000256" key="2">
    <source>
        <dbReference type="SAM" id="SignalP"/>
    </source>
</evidence>
<dbReference type="EnsemblPlants" id="OMERI12G13540.1">
    <property type="protein sequence ID" value="OMERI12G13540.1"/>
    <property type="gene ID" value="OMERI12G13540"/>
</dbReference>
<dbReference type="Proteomes" id="UP000008021">
    <property type="component" value="Chromosome 12"/>
</dbReference>
<proteinExistence type="predicted"/>
<organism evidence="3">
    <name type="scientific">Oryza meridionalis</name>
    <dbReference type="NCBI Taxonomy" id="40149"/>
    <lineage>
        <taxon>Eukaryota</taxon>
        <taxon>Viridiplantae</taxon>
        <taxon>Streptophyta</taxon>
        <taxon>Embryophyta</taxon>
        <taxon>Tracheophyta</taxon>
        <taxon>Spermatophyta</taxon>
        <taxon>Magnoliopsida</taxon>
        <taxon>Liliopsida</taxon>
        <taxon>Poales</taxon>
        <taxon>Poaceae</taxon>
        <taxon>BOP clade</taxon>
        <taxon>Oryzoideae</taxon>
        <taxon>Oryzeae</taxon>
        <taxon>Oryzinae</taxon>
        <taxon>Oryza</taxon>
    </lineage>
</organism>
<reference evidence="3" key="1">
    <citation type="submission" date="2015-04" db="UniProtKB">
        <authorList>
            <consortium name="EnsemblPlants"/>
        </authorList>
    </citation>
    <scope>IDENTIFICATION</scope>
</reference>
<evidence type="ECO:0000256" key="1">
    <source>
        <dbReference type="SAM" id="MobiDB-lite"/>
    </source>
</evidence>
<keyword evidence="2" id="KW-0732">Signal</keyword>
<dbReference type="HOGENOM" id="CLU_2254424_0_0_1"/>
<accession>A0A0E0FE85</accession>
<dbReference type="AlphaFoldDB" id="A0A0E0FE85"/>
<name>A0A0E0FE85_9ORYZ</name>
<dbReference type="Gramene" id="OMERI12G13540.1">
    <property type="protein sequence ID" value="OMERI12G13540.1"/>
    <property type="gene ID" value="OMERI12G13540"/>
</dbReference>
<keyword evidence="4" id="KW-1185">Reference proteome</keyword>
<feature type="region of interest" description="Disordered" evidence="1">
    <location>
        <begin position="83"/>
        <end position="104"/>
    </location>
</feature>
<protein>
    <submittedName>
        <fullName evidence="3">Uncharacterized protein</fullName>
    </submittedName>
</protein>
<evidence type="ECO:0000313" key="4">
    <source>
        <dbReference type="Proteomes" id="UP000008021"/>
    </source>
</evidence>
<feature type="chain" id="PRO_5002359291" evidence="2">
    <location>
        <begin position="20"/>
        <end position="104"/>
    </location>
</feature>
<sequence length="104" mass="11486">MGVRVFTMMLKLELGAVVGLPADKPSKPPVWGSPPTCVSSFAAAVGLHPRRRRHKHCPCLNPIKFVIDFFNQFSSVMPHKRSCSSESLEDLEGCLPDPRLGSQR</sequence>